<name>A0A317TAM1_9CHLB</name>
<proteinExistence type="predicted"/>
<dbReference type="Gene3D" id="3.50.50.60">
    <property type="entry name" value="FAD/NAD(P)-binding domain"/>
    <property type="match status" value="2"/>
</dbReference>
<protein>
    <submittedName>
        <fullName evidence="1">FAD-dependent oxidoreductase</fullName>
    </submittedName>
</protein>
<gene>
    <name evidence="1" type="ORF">CR164_02845</name>
</gene>
<dbReference type="AlphaFoldDB" id="A0A317TAM1"/>
<dbReference type="EMBL" id="PDNZ01000002">
    <property type="protein sequence ID" value="PWW82701.1"/>
    <property type="molecule type" value="Genomic_DNA"/>
</dbReference>
<dbReference type="SUPFAM" id="SSF51905">
    <property type="entry name" value="FAD/NAD(P)-binding domain"/>
    <property type="match status" value="1"/>
</dbReference>
<dbReference type="Pfam" id="PF13450">
    <property type="entry name" value="NAD_binding_8"/>
    <property type="match status" value="1"/>
</dbReference>
<keyword evidence="2" id="KW-1185">Reference proteome</keyword>
<sequence length="397" mass="43473">MKSDVVIVGGGISGLSLAFYAAKAGFKTTLLEKNDNPGGSFSSHRYTGNNANFWFELGAHTCYNSYQNLLDIVDACNLTDSIIPREKVPFTLLVDKQLKSVFSALNIFEALKSIPNIFSLKKEGLSVRDYYSKIVGVNNYNNTLSHFFNAVPSQPTDDFPADMMFKSRPKRKEVLKNYTFKEGLQSVAKAIAKSKGINVFTDQEVTGIEVIDGSYAITTKAGVTHSATTLALATPSAVSSHLLQTIEPDISKHLGSLKAATVDSVGVVINKRDLSIKPVAAIISPNDIFFSAVSRDTVSDDNYRGFAFHFKPGESDETKMRRITDVLGISESKIIHKHTVLNTVPSLRLGHREWLEKMNSLLAGKNLLLTGNYFGGMAIEDCVSRSLSESSRLKKAL</sequence>
<dbReference type="GO" id="GO:0016491">
    <property type="term" value="F:oxidoreductase activity"/>
    <property type="evidence" value="ECO:0007669"/>
    <property type="project" value="TreeGrafter"/>
</dbReference>
<organism evidence="1 2">
    <name type="scientific">Prosthecochloris marina</name>
    <dbReference type="NCBI Taxonomy" id="2017681"/>
    <lineage>
        <taxon>Bacteria</taxon>
        <taxon>Pseudomonadati</taxon>
        <taxon>Chlorobiota</taxon>
        <taxon>Chlorobiia</taxon>
        <taxon>Chlorobiales</taxon>
        <taxon>Chlorobiaceae</taxon>
        <taxon>Prosthecochloris</taxon>
    </lineage>
</organism>
<dbReference type="OrthoDB" id="9769600at2"/>
<dbReference type="RefSeq" id="WP_110022417.1">
    <property type="nucleotide sequence ID" value="NZ_PDNZ01000002.1"/>
</dbReference>
<dbReference type="InterPro" id="IPR036188">
    <property type="entry name" value="FAD/NAD-bd_sf"/>
</dbReference>
<dbReference type="Proteomes" id="UP000246278">
    <property type="component" value="Unassembled WGS sequence"/>
</dbReference>
<accession>A0A317TAM1</accession>
<reference evidence="2" key="1">
    <citation type="submission" date="2017-10" db="EMBL/GenBank/DDBJ databases">
        <authorList>
            <person name="Gaisin V.A."/>
            <person name="Rysina M.S."/>
            <person name="Grouzdev D.S."/>
        </authorList>
    </citation>
    <scope>NUCLEOTIDE SEQUENCE [LARGE SCALE GENOMIC DNA]</scope>
    <source>
        <strain evidence="2">V1</strain>
    </source>
</reference>
<evidence type="ECO:0000313" key="1">
    <source>
        <dbReference type="EMBL" id="PWW82701.1"/>
    </source>
</evidence>
<dbReference type="PANTHER" id="PTHR42923:SF3">
    <property type="entry name" value="PROTOPORPHYRINOGEN OXIDASE"/>
    <property type="match status" value="1"/>
</dbReference>
<comment type="caution">
    <text evidence="1">The sequence shown here is derived from an EMBL/GenBank/DDBJ whole genome shotgun (WGS) entry which is preliminary data.</text>
</comment>
<dbReference type="InterPro" id="IPR050464">
    <property type="entry name" value="Zeta_carotene_desat/Oxidored"/>
</dbReference>
<dbReference type="PANTHER" id="PTHR42923">
    <property type="entry name" value="PROTOPORPHYRINOGEN OXIDASE"/>
    <property type="match status" value="1"/>
</dbReference>
<evidence type="ECO:0000313" key="2">
    <source>
        <dbReference type="Proteomes" id="UP000246278"/>
    </source>
</evidence>